<protein>
    <recommendedName>
        <fullName evidence="2">Tyrosine specific protein phosphatases domain-containing protein</fullName>
    </recommendedName>
</protein>
<dbReference type="SUPFAM" id="SSF52799">
    <property type="entry name" value="(Phosphotyrosine protein) phosphatases II"/>
    <property type="match status" value="1"/>
</dbReference>
<accession>A0A3B0T0K2</accession>
<dbReference type="Gene3D" id="3.90.190.10">
    <property type="entry name" value="Protein tyrosine phosphatase superfamily"/>
    <property type="match status" value="1"/>
</dbReference>
<reference evidence="1" key="1">
    <citation type="submission" date="2018-06" db="EMBL/GenBank/DDBJ databases">
        <authorList>
            <person name="Zhirakovskaya E."/>
        </authorList>
    </citation>
    <scope>NUCLEOTIDE SEQUENCE</scope>
</reference>
<dbReference type="InterPro" id="IPR016130">
    <property type="entry name" value="Tyr_Pase_AS"/>
</dbReference>
<dbReference type="EMBL" id="UOEM01000035">
    <property type="protein sequence ID" value="VAW11845.1"/>
    <property type="molecule type" value="Genomic_DNA"/>
</dbReference>
<dbReference type="InterPro" id="IPR029021">
    <property type="entry name" value="Prot-tyrosine_phosphatase-like"/>
</dbReference>
<dbReference type="PROSITE" id="PS00383">
    <property type="entry name" value="TYR_PHOSPHATASE_1"/>
    <property type="match status" value="1"/>
</dbReference>
<evidence type="ECO:0008006" key="2">
    <source>
        <dbReference type="Google" id="ProtNLM"/>
    </source>
</evidence>
<organism evidence="1">
    <name type="scientific">hydrothermal vent metagenome</name>
    <dbReference type="NCBI Taxonomy" id="652676"/>
    <lineage>
        <taxon>unclassified sequences</taxon>
        <taxon>metagenomes</taxon>
        <taxon>ecological metagenomes</taxon>
    </lineage>
</organism>
<gene>
    <name evidence="1" type="ORF">MNBD_ALPHA09-1611</name>
</gene>
<proteinExistence type="predicted"/>
<name>A0A3B0T0K2_9ZZZZ</name>
<sequence>MHIHVCPLPAIEATLRNSGAGHLLSVMGPSDMIDPWPGIEAGRHLRVTVNDIVAPGEGLVLAQTSHIEQIIEFVINWAARPPQAMVIHCWAGISRSTAAAYIALCALNETVPEASVARTLRTAAPFAKPNPRLVGLADTVLGRQGRMAAAIEALPEAERLATGRPFAVPAKLDAG</sequence>
<dbReference type="AlphaFoldDB" id="A0A3B0T0K2"/>
<evidence type="ECO:0000313" key="1">
    <source>
        <dbReference type="EMBL" id="VAW11845.1"/>
    </source>
</evidence>